<organism evidence="1 2">
    <name type="scientific">Amphibiibacter pelophylacis</name>
    <dbReference type="NCBI Taxonomy" id="1799477"/>
    <lineage>
        <taxon>Bacteria</taxon>
        <taxon>Pseudomonadati</taxon>
        <taxon>Pseudomonadota</taxon>
        <taxon>Betaproteobacteria</taxon>
        <taxon>Burkholderiales</taxon>
        <taxon>Sphaerotilaceae</taxon>
        <taxon>Amphibiibacter</taxon>
    </lineage>
</organism>
<comment type="caution">
    <text evidence="1">The sequence shown here is derived from an EMBL/GenBank/DDBJ whole genome shotgun (WGS) entry which is preliminary data.</text>
</comment>
<evidence type="ECO:0000313" key="1">
    <source>
        <dbReference type="EMBL" id="MEJ7138226.1"/>
    </source>
</evidence>
<evidence type="ECO:0000313" key="2">
    <source>
        <dbReference type="Proteomes" id="UP001364695"/>
    </source>
</evidence>
<reference evidence="1" key="1">
    <citation type="submission" date="2023-10" db="EMBL/GenBank/DDBJ databases">
        <title>Amphibacter perezi, gen. nov., sp. nov. a novel taxa of the family Comamonadaceae, class Betaproteobacteria isolated from the skin microbiota of Pelophylax perezi from different populations.</title>
        <authorList>
            <person name="Costa S."/>
            <person name="Proenca D.N."/>
            <person name="Lopes I."/>
            <person name="Morais P.V."/>
        </authorList>
    </citation>
    <scope>NUCLEOTIDE SEQUENCE</scope>
    <source>
        <strain evidence="1">SL12-8</strain>
    </source>
</reference>
<protein>
    <submittedName>
        <fullName evidence="1">Amidase</fullName>
    </submittedName>
</protein>
<keyword evidence="2" id="KW-1185">Reference proteome</keyword>
<dbReference type="EMBL" id="JAWDIE010000009">
    <property type="protein sequence ID" value="MEJ7138226.1"/>
    <property type="molecule type" value="Genomic_DNA"/>
</dbReference>
<gene>
    <name evidence="1" type="ORF">RV045_07255</name>
</gene>
<proteinExistence type="predicted"/>
<name>A0ACC6P1X0_9BURK</name>
<dbReference type="Proteomes" id="UP001364695">
    <property type="component" value="Unassembled WGS sequence"/>
</dbReference>
<accession>A0ACC6P1X0</accession>
<sequence length="461" mass="47936">MQRSPSLTSSVTPFPETAPAGLADLAGGISSVALTELALARAETGEGPRVFTRLFRKTARAEAHASDALRAAGLARSPLEGLPISVKDLLDVAGYTTRAGSRVLDGAPPASASAEAVQRLRHAGAVIIGSTNMTEFAFSGLGINPHYGTPRNPWQRDADGGGRIPGGSSSGAAISITEGMAVAALGSDTGGSVRIPAALCGLVGFKPTARRVPLQGTVPLSPTLDSLGPLATSVSTCIAMDAVLSGEPHTGLRPATVRGLRFLVPDNVVLDGMDDTVRASWTRALDRLAQAGVQLVHQRVAPLDELPGINAKGGFSPPEAWTWHRRFLPARQAEYDPRVLVRIQAGRDVTAADYIELLARRQRWIEDMGALLSGFDALVMPTVPVVAPKIADLERSDTAYFAANGLILRNPAIINVLDGCAISLPCHAPGEAPVGFSLAAAGGQDSHLLSLALAVEPLLRG</sequence>